<dbReference type="STRING" id="226186.BT_4686"/>
<gene>
    <name evidence="1" type="ordered locus">BT_4686</name>
</gene>
<proteinExistence type="predicted"/>
<reference evidence="1 2" key="1">
    <citation type="journal article" date="2003" name="Science">
        <title>A genomic view of the human-Bacteroides thetaiotaomicron symbiosis.</title>
        <authorList>
            <person name="Xu J."/>
            <person name="Bjursell M.K."/>
            <person name="Himrod J."/>
            <person name="Deng S."/>
            <person name="Carmichael L.K."/>
            <person name="Chiang H.C."/>
            <person name="Hooper L.V."/>
            <person name="Gordon J.I."/>
        </authorList>
    </citation>
    <scope>NUCLEOTIDE SEQUENCE [LARGE SCALE GENOMIC DNA]</scope>
    <source>
        <strain evidence="2">ATCC 29148 / DSM 2079 / JCM 5827 / CCUG 10774 / NCTC 10582 / VPI-5482 / E50</strain>
    </source>
</reference>
<dbReference type="AlphaFoldDB" id="Q89YP5"/>
<organism evidence="1 2">
    <name type="scientific">Bacteroides thetaiotaomicron (strain ATCC 29148 / DSM 2079 / JCM 5827 / CCUG 10774 / NCTC 10582 / VPI-5482 / E50)</name>
    <dbReference type="NCBI Taxonomy" id="226186"/>
    <lineage>
        <taxon>Bacteria</taxon>
        <taxon>Pseudomonadati</taxon>
        <taxon>Bacteroidota</taxon>
        <taxon>Bacteroidia</taxon>
        <taxon>Bacteroidales</taxon>
        <taxon>Bacteroidaceae</taxon>
        <taxon>Bacteroides</taxon>
    </lineage>
</organism>
<evidence type="ECO:0000313" key="2">
    <source>
        <dbReference type="Proteomes" id="UP000001414"/>
    </source>
</evidence>
<dbReference type="EnsemblBacteria" id="AAO79791">
    <property type="protein sequence ID" value="AAO79791"/>
    <property type="gene ID" value="BT_4686"/>
</dbReference>
<evidence type="ECO:0000313" key="1">
    <source>
        <dbReference type="EMBL" id="AAO79791.1"/>
    </source>
</evidence>
<dbReference type="PaxDb" id="226186-BT_4686"/>
<dbReference type="EMBL" id="AE015928">
    <property type="protein sequence ID" value="AAO79791.1"/>
    <property type="molecule type" value="Genomic_DNA"/>
</dbReference>
<dbReference type="InParanoid" id="Q89YP5"/>
<dbReference type="HOGENOM" id="CLU_2785447_0_0_10"/>
<dbReference type="PATRIC" id="fig|226186.12.peg.4766"/>
<accession>Q89YP5</accession>
<sequence>MVDNFAKNQKTQTRYLQNAAYVRLKNLQIGYTIPAQITRKIGVSNLSERRIEQFRKNLSVVPYFFHRI</sequence>
<reference evidence="1 2" key="2">
    <citation type="journal article" date="2009" name="Proc. Natl. Acad. Sci. U.S.A.">
        <title>Characterizing a model human gut microbiota composed of members of its two dominant bacterial phyla.</title>
        <authorList>
            <person name="Mahowald M.A."/>
            <person name="Rey F.E."/>
            <person name="Seedorf H."/>
            <person name="Turnbaugh P.J."/>
            <person name="Fulton R.S."/>
            <person name="Wollam A."/>
            <person name="Shah N."/>
            <person name="Wang C."/>
            <person name="Magrini V."/>
            <person name="Wilson R.K."/>
            <person name="Cantarel B.L."/>
            <person name="Coutinho P.M."/>
            <person name="Henrissat B."/>
            <person name="Crock L.W."/>
            <person name="Russell A."/>
            <person name="Verberkmoes N.C."/>
            <person name="Hettich R.L."/>
            <person name="Gordon J.I."/>
        </authorList>
    </citation>
    <scope>NUCLEOTIDE SEQUENCE [LARGE SCALE GENOMIC DNA]</scope>
    <source>
        <strain evidence="2">ATCC 29148 / DSM 2079 / JCM 5827 / CCUG 10774 / NCTC 10582 / VPI-5482 / E50</strain>
    </source>
</reference>
<protein>
    <submittedName>
        <fullName evidence="1">Outer membrane protein</fullName>
    </submittedName>
</protein>
<name>Q89YP5_BACTN</name>
<keyword evidence="2" id="KW-1185">Reference proteome</keyword>
<dbReference type="KEGG" id="bth:BT_4686"/>
<dbReference type="OrthoDB" id="9768177at2"/>
<dbReference type="Proteomes" id="UP000001414">
    <property type="component" value="Chromosome"/>
</dbReference>
<dbReference type="eggNOG" id="COG4771">
    <property type="taxonomic scope" value="Bacteria"/>
</dbReference>